<gene>
    <name evidence="2" type="ORF">COS11_04915</name>
</gene>
<evidence type="ECO:0000313" key="3">
    <source>
        <dbReference type="Proteomes" id="UP000228886"/>
    </source>
</evidence>
<organism evidence="2 3">
    <name type="scientific">bacterium (Candidatus Ratteibacteria) CG01_land_8_20_14_3_00_40_19</name>
    <dbReference type="NCBI Taxonomy" id="2014290"/>
    <lineage>
        <taxon>Bacteria</taxon>
        <taxon>Candidatus Ratteibacteria</taxon>
    </lineage>
</organism>
<sequence>MFNITDLIVDLGVVVESGVDEISESQLANIVGNEYQCELCGKRFIREEDLEDHKTAVKFREYQEEMFEIWRGCKSSIDELI</sequence>
<reference evidence="3" key="1">
    <citation type="submission" date="2017-09" db="EMBL/GenBank/DDBJ databases">
        <title>Depth-based differentiation of microbial function through sediment-hosted aquifers and enrichment of novel symbionts in the deep terrestrial subsurface.</title>
        <authorList>
            <person name="Probst A.J."/>
            <person name="Ladd B."/>
            <person name="Jarett J.K."/>
            <person name="Geller-Mcgrath D.E."/>
            <person name="Sieber C.M.K."/>
            <person name="Emerson J.B."/>
            <person name="Anantharaman K."/>
            <person name="Thomas B.C."/>
            <person name="Malmstrom R."/>
            <person name="Stieglmeier M."/>
            <person name="Klingl A."/>
            <person name="Woyke T."/>
            <person name="Ryan C.M."/>
            <person name="Banfield J.F."/>
        </authorList>
    </citation>
    <scope>NUCLEOTIDE SEQUENCE [LARGE SCALE GENOMIC DNA]</scope>
</reference>
<dbReference type="Gene3D" id="3.30.160.60">
    <property type="entry name" value="Classic Zinc Finger"/>
    <property type="match status" value="1"/>
</dbReference>
<accession>A0A2M7E884</accession>
<name>A0A2M7E884_9BACT</name>
<dbReference type="Proteomes" id="UP000228886">
    <property type="component" value="Unassembled WGS sequence"/>
</dbReference>
<dbReference type="AlphaFoldDB" id="A0A2M7E884"/>
<protein>
    <recommendedName>
        <fullName evidence="1">C2H2-type domain-containing protein</fullName>
    </recommendedName>
</protein>
<dbReference type="InterPro" id="IPR013087">
    <property type="entry name" value="Znf_C2H2_type"/>
</dbReference>
<feature type="domain" description="C2H2-type" evidence="1">
    <location>
        <begin position="35"/>
        <end position="63"/>
    </location>
</feature>
<dbReference type="EMBL" id="PETL01000232">
    <property type="protein sequence ID" value="PIV63915.1"/>
    <property type="molecule type" value="Genomic_DNA"/>
</dbReference>
<comment type="caution">
    <text evidence="2">The sequence shown here is derived from an EMBL/GenBank/DDBJ whole genome shotgun (WGS) entry which is preliminary data.</text>
</comment>
<evidence type="ECO:0000313" key="2">
    <source>
        <dbReference type="EMBL" id="PIV63915.1"/>
    </source>
</evidence>
<evidence type="ECO:0000259" key="1">
    <source>
        <dbReference type="PROSITE" id="PS50157"/>
    </source>
</evidence>
<dbReference type="PROSITE" id="PS50157">
    <property type="entry name" value="ZINC_FINGER_C2H2_2"/>
    <property type="match status" value="1"/>
</dbReference>
<proteinExistence type="predicted"/>